<dbReference type="Pfam" id="PF14223">
    <property type="entry name" value="Retrotran_gag_2"/>
    <property type="match status" value="1"/>
</dbReference>
<dbReference type="PANTHER" id="PTHR47481">
    <property type="match status" value="1"/>
</dbReference>
<dbReference type="PANTHER" id="PTHR47481:SF22">
    <property type="entry name" value="RETROTRANSPOSON GAG DOMAIN-CONTAINING PROTEIN"/>
    <property type="match status" value="1"/>
</dbReference>
<name>A0A9N7N339_STRHE</name>
<evidence type="ECO:0008006" key="3">
    <source>
        <dbReference type="Google" id="ProtNLM"/>
    </source>
</evidence>
<evidence type="ECO:0000313" key="2">
    <source>
        <dbReference type="Proteomes" id="UP001153555"/>
    </source>
</evidence>
<organism evidence="1 2">
    <name type="scientific">Striga hermonthica</name>
    <name type="common">Purple witchweed</name>
    <name type="synonym">Buchnera hermonthica</name>
    <dbReference type="NCBI Taxonomy" id="68872"/>
    <lineage>
        <taxon>Eukaryota</taxon>
        <taxon>Viridiplantae</taxon>
        <taxon>Streptophyta</taxon>
        <taxon>Embryophyta</taxon>
        <taxon>Tracheophyta</taxon>
        <taxon>Spermatophyta</taxon>
        <taxon>Magnoliopsida</taxon>
        <taxon>eudicotyledons</taxon>
        <taxon>Gunneridae</taxon>
        <taxon>Pentapetalae</taxon>
        <taxon>asterids</taxon>
        <taxon>lamiids</taxon>
        <taxon>Lamiales</taxon>
        <taxon>Orobanchaceae</taxon>
        <taxon>Buchnereae</taxon>
        <taxon>Striga</taxon>
    </lineage>
</organism>
<dbReference type="AlphaFoldDB" id="A0A9N7N339"/>
<keyword evidence="2" id="KW-1185">Reference proteome</keyword>
<reference evidence="1" key="1">
    <citation type="submission" date="2019-12" db="EMBL/GenBank/DDBJ databases">
        <authorList>
            <person name="Scholes J."/>
        </authorList>
    </citation>
    <scope>NUCLEOTIDE SEQUENCE</scope>
</reference>
<feature type="non-terminal residue" evidence="1">
    <location>
        <position position="168"/>
    </location>
</feature>
<comment type="caution">
    <text evidence="1">The sequence shown here is derived from an EMBL/GenBank/DDBJ whole genome shotgun (WGS) entry which is preliminary data.</text>
</comment>
<dbReference type="EMBL" id="CACSLK010019251">
    <property type="protein sequence ID" value="CAA0819588.1"/>
    <property type="molecule type" value="Genomic_DNA"/>
</dbReference>
<feature type="non-terminal residue" evidence="1">
    <location>
        <position position="1"/>
    </location>
</feature>
<evidence type="ECO:0000313" key="1">
    <source>
        <dbReference type="EMBL" id="CAA0819588.1"/>
    </source>
</evidence>
<accession>A0A9N7N339</accession>
<protein>
    <recommendedName>
        <fullName evidence="3">Retrotransposon Copia-like N-terminal domain-containing protein</fullName>
    </recommendedName>
</protein>
<dbReference type="Proteomes" id="UP001153555">
    <property type="component" value="Unassembled WGS sequence"/>
</dbReference>
<dbReference type="OrthoDB" id="1845088at2759"/>
<gene>
    <name evidence="1" type="ORF">SHERM_17963</name>
</gene>
<proteinExistence type="predicted"/>
<sequence>MAFTTPGNSSFANQNGAASQLVFPQSQLITLKLEDSNFLIWKQQILTAIRGYGLESFISATTSPPDRFITPEEGNLPMLNPEYDIWQRQDQLLASWILSSLSQGNLILVVGLSSSKEIWNALEKNFASQSRARIMQHKLELQTMKKGNMTMREYLNKMKTCFDLLAAV</sequence>